<organism evidence="1 2">
    <name type="scientific">Persea americana</name>
    <name type="common">Avocado</name>
    <dbReference type="NCBI Taxonomy" id="3435"/>
    <lineage>
        <taxon>Eukaryota</taxon>
        <taxon>Viridiplantae</taxon>
        <taxon>Streptophyta</taxon>
        <taxon>Embryophyta</taxon>
        <taxon>Tracheophyta</taxon>
        <taxon>Spermatophyta</taxon>
        <taxon>Magnoliopsida</taxon>
        <taxon>Magnoliidae</taxon>
        <taxon>Laurales</taxon>
        <taxon>Lauraceae</taxon>
        <taxon>Persea</taxon>
    </lineage>
</organism>
<protein>
    <submittedName>
        <fullName evidence="1">Uncharacterized protein</fullName>
    </submittedName>
</protein>
<evidence type="ECO:0000313" key="2">
    <source>
        <dbReference type="Proteomes" id="UP001234297"/>
    </source>
</evidence>
<accession>A0ACC2MV86</accession>
<dbReference type="EMBL" id="CM056809">
    <property type="protein sequence ID" value="KAJ8649356.1"/>
    <property type="molecule type" value="Genomic_DNA"/>
</dbReference>
<comment type="caution">
    <text evidence="1">The sequence shown here is derived from an EMBL/GenBank/DDBJ whole genome shotgun (WGS) entry which is preliminary data.</text>
</comment>
<name>A0ACC2MV86_PERAE</name>
<dbReference type="Proteomes" id="UP001234297">
    <property type="component" value="Chromosome 1"/>
</dbReference>
<reference evidence="1 2" key="1">
    <citation type="journal article" date="2022" name="Hortic Res">
        <title>A haplotype resolved chromosomal level avocado genome allows analysis of novel avocado genes.</title>
        <authorList>
            <person name="Nath O."/>
            <person name="Fletcher S.J."/>
            <person name="Hayward A."/>
            <person name="Shaw L.M."/>
            <person name="Masouleh A.K."/>
            <person name="Furtado A."/>
            <person name="Henry R.J."/>
            <person name="Mitter N."/>
        </authorList>
    </citation>
    <scope>NUCLEOTIDE SEQUENCE [LARGE SCALE GENOMIC DNA]</scope>
    <source>
        <strain evidence="2">cv. Hass</strain>
    </source>
</reference>
<evidence type="ECO:0000313" key="1">
    <source>
        <dbReference type="EMBL" id="KAJ8649356.1"/>
    </source>
</evidence>
<gene>
    <name evidence="1" type="ORF">MRB53_002379</name>
</gene>
<keyword evidence="2" id="KW-1185">Reference proteome</keyword>
<proteinExistence type="predicted"/>
<sequence length="425" mass="49548">MYPLGSVKEENPGASSSSHSREAPMVPPHPMEGIHDAGPPPFLTKTYEMVDDPSTDDVVSWSRASSSFIVWDPNTFSISLLPRYFKHNNFSSFVRQLNTYGFRKVDPDKWEFANEEFLRGHKHLLKNIKRRKPPSQSTLQQHSLGPCVEVGQFGLDQEIYRLRRDKHILMQELVKLRQQQQDTRTYLQAMEERLQGTEQKQQQMMTFLARAVQNPNFIQQLVQQKEKRKELEAMTKKRRRPIQQLRGSIVGESRQSHGQETQFSRTEAPDYGGSYGFEVSELESLALEIQELGRTKEDEVEDPEEDESEEREQNEDFWEQLLTEKFEDEKGTSDVEGREDEDVKSMSFSFHARKTREEIEKENWETCILEIYPPFLQALNEPFRNHLVKGPSEGFAPRGLFVEEEVAQKKKTVTNCQMIFLESSY</sequence>